<organism evidence="2 3">
    <name type="scientific">Posidoniimonas corsicana</name>
    <dbReference type="NCBI Taxonomy" id="1938618"/>
    <lineage>
        <taxon>Bacteria</taxon>
        <taxon>Pseudomonadati</taxon>
        <taxon>Planctomycetota</taxon>
        <taxon>Planctomycetia</taxon>
        <taxon>Pirellulales</taxon>
        <taxon>Lacipirellulaceae</taxon>
        <taxon>Posidoniimonas</taxon>
    </lineage>
</organism>
<protein>
    <submittedName>
        <fullName evidence="2">Uncharacterized protein</fullName>
    </submittedName>
</protein>
<reference evidence="2 3" key="1">
    <citation type="submission" date="2019-02" db="EMBL/GenBank/DDBJ databases">
        <title>Deep-cultivation of Planctomycetes and their phenomic and genomic characterization uncovers novel biology.</title>
        <authorList>
            <person name="Wiegand S."/>
            <person name="Jogler M."/>
            <person name="Boedeker C."/>
            <person name="Pinto D."/>
            <person name="Vollmers J."/>
            <person name="Rivas-Marin E."/>
            <person name="Kohn T."/>
            <person name="Peeters S.H."/>
            <person name="Heuer A."/>
            <person name="Rast P."/>
            <person name="Oberbeckmann S."/>
            <person name="Bunk B."/>
            <person name="Jeske O."/>
            <person name="Meyerdierks A."/>
            <person name="Storesund J.E."/>
            <person name="Kallscheuer N."/>
            <person name="Luecker S."/>
            <person name="Lage O.M."/>
            <person name="Pohl T."/>
            <person name="Merkel B.J."/>
            <person name="Hornburger P."/>
            <person name="Mueller R.-W."/>
            <person name="Bruemmer F."/>
            <person name="Labrenz M."/>
            <person name="Spormann A.M."/>
            <person name="Op Den Camp H."/>
            <person name="Overmann J."/>
            <person name="Amann R."/>
            <person name="Jetten M.S.M."/>
            <person name="Mascher T."/>
            <person name="Medema M.H."/>
            <person name="Devos D.P."/>
            <person name="Kaster A.-K."/>
            <person name="Ovreas L."/>
            <person name="Rohde M."/>
            <person name="Galperin M.Y."/>
            <person name="Jogler C."/>
        </authorList>
    </citation>
    <scope>NUCLEOTIDE SEQUENCE [LARGE SCALE GENOMIC DNA]</scope>
    <source>
        <strain evidence="2 3">KOR34</strain>
    </source>
</reference>
<dbReference type="AlphaFoldDB" id="A0A5C5V7Z4"/>
<feature type="region of interest" description="Disordered" evidence="1">
    <location>
        <begin position="18"/>
        <end position="49"/>
    </location>
</feature>
<evidence type="ECO:0000256" key="1">
    <source>
        <dbReference type="SAM" id="MobiDB-lite"/>
    </source>
</evidence>
<proteinExistence type="predicted"/>
<comment type="caution">
    <text evidence="2">The sequence shown here is derived from an EMBL/GenBank/DDBJ whole genome shotgun (WGS) entry which is preliminary data.</text>
</comment>
<keyword evidence="3" id="KW-1185">Reference proteome</keyword>
<dbReference type="EMBL" id="SIHJ01000002">
    <property type="protein sequence ID" value="TWT33865.1"/>
    <property type="molecule type" value="Genomic_DNA"/>
</dbReference>
<sequence length="126" mass="14295">MAGYRHYKMRWSSCIAESRGNNRDPMKSPFHSTPVVRTPPLPLPEGVTRYPHASPDSTLANCWAVRLELHKPSGAGSIGWIVWRDPTPKAERIKPLGKERITDLRPGDRVEVRGAEFVVRGVELWR</sequence>
<name>A0A5C5V7Z4_9BACT</name>
<accession>A0A5C5V7Z4</accession>
<gene>
    <name evidence="2" type="ORF">KOR34_37010</name>
</gene>
<dbReference type="Proteomes" id="UP000316714">
    <property type="component" value="Unassembled WGS sequence"/>
</dbReference>
<evidence type="ECO:0000313" key="3">
    <source>
        <dbReference type="Proteomes" id="UP000316714"/>
    </source>
</evidence>
<evidence type="ECO:0000313" key="2">
    <source>
        <dbReference type="EMBL" id="TWT33865.1"/>
    </source>
</evidence>